<proteinExistence type="inferred from homology"/>
<evidence type="ECO:0000313" key="10">
    <source>
        <dbReference type="Proteomes" id="UP000002899"/>
    </source>
</evidence>
<feature type="transmembrane region" description="Helical" evidence="8">
    <location>
        <begin position="12"/>
        <end position="45"/>
    </location>
</feature>
<feature type="transmembrane region" description="Helical" evidence="8">
    <location>
        <begin position="272"/>
        <end position="290"/>
    </location>
</feature>
<feature type="transmembrane region" description="Helical" evidence="8">
    <location>
        <begin position="235"/>
        <end position="252"/>
    </location>
</feature>
<gene>
    <name evidence="9" type="ORF">BMR1_03g02475</name>
</gene>
<organism evidence="9 10">
    <name type="scientific">Babesia microti (strain RI)</name>
    <dbReference type="NCBI Taxonomy" id="1133968"/>
    <lineage>
        <taxon>Eukaryota</taxon>
        <taxon>Sar</taxon>
        <taxon>Alveolata</taxon>
        <taxon>Apicomplexa</taxon>
        <taxon>Aconoidasida</taxon>
        <taxon>Piroplasmida</taxon>
        <taxon>Babesiidae</taxon>
        <taxon>Babesia</taxon>
    </lineage>
</organism>
<reference evidence="9 10" key="3">
    <citation type="journal article" date="2016" name="Sci. Rep.">
        <title>Genome-wide diversity and gene expression profiling of Babesia microti isolates identify polymorphic genes that mediate host-pathogen interactions.</title>
        <authorList>
            <person name="Silva J.C."/>
            <person name="Cornillot E."/>
            <person name="McCracken C."/>
            <person name="Usmani-Brown S."/>
            <person name="Dwivedi A."/>
            <person name="Ifeonu O.O."/>
            <person name="Crabtree J."/>
            <person name="Gotia H.T."/>
            <person name="Virji A.Z."/>
            <person name="Reynes C."/>
            <person name="Colinge J."/>
            <person name="Kumar V."/>
            <person name="Lawres L."/>
            <person name="Pazzi J.E."/>
            <person name="Pablo J.V."/>
            <person name="Hung C."/>
            <person name="Brancato J."/>
            <person name="Kumari P."/>
            <person name="Orvis J."/>
            <person name="Tretina K."/>
            <person name="Chibucos M."/>
            <person name="Ott S."/>
            <person name="Sadzewicz L."/>
            <person name="Sengamalay N."/>
            <person name="Shetty A.C."/>
            <person name="Su Q."/>
            <person name="Tallon L."/>
            <person name="Fraser C.M."/>
            <person name="Frutos R."/>
            <person name="Molina D.M."/>
            <person name="Krause P.J."/>
            <person name="Ben Mamoun C."/>
        </authorList>
    </citation>
    <scope>NUCLEOTIDE SEQUENCE [LARGE SCALE GENOMIC DNA]</scope>
    <source>
        <strain evidence="9 10">RI</strain>
    </source>
</reference>
<keyword evidence="5" id="KW-0256">Endoplasmic reticulum</keyword>
<feature type="transmembrane region" description="Helical" evidence="8">
    <location>
        <begin position="138"/>
        <end position="159"/>
    </location>
</feature>
<keyword evidence="6 8" id="KW-1133">Transmembrane helix</keyword>
<evidence type="ECO:0000256" key="6">
    <source>
        <dbReference type="ARBA" id="ARBA00022989"/>
    </source>
</evidence>
<keyword evidence="3 8" id="KW-0812">Transmembrane</keyword>
<dbReference type="GO" id="GO:0098553">
    <property type="term" value="C:lumenal side of endoplasmic reticulum membrane"/>
    <property type="evidence" value="ECO:0007669"/>
    <property type="project" value="TreeGrafter"/>
</dbReference>
<feature type="transmembrane region" description="Helical" evidence="8">
    <location>
        <begin position="65"/>
        <end position="83"/>
    </location>
</feature>
<sequence length="333" mass="37437">MGTNTSGYHLALGLLGLSIILFNFIVYPATVQMLLYTLLIIYSGSKSSLEHGDRGYPQVFTEFDAFIFPIAGSFILITIYFAYRLFGIYHINLLMCAYLTIIGYVSLTNLLYNFFHPFFALYLTSKCYNFPNKENPTINFSVDTPIYSIASLLIVSAWLKTKHWTLHNIIGIAFCIEAIRTVSIGNLIIGGILLWGLFLYDIFWVFGTSVMTTIAKVSDAPIKLFLPYTNSYKEFCIIGLGDIVLPGIFISMTMKFDNYIEAANDGKKSNHFWFTLLSYQIGLSFAGYALNKYNSGQPALLYLVPSISLGFLTSIFVSGHAALALEFEEQQRL</sequence>
<dbReference type="GO" id="GO:0033619">
    <property type="term" value="P:membrane protein proteolysis"/>
    <property type="evidence" value="ECO:0007669"/>
    <property type="project" value="TreeGrafter"/>
</dbReference>
<dbReference type="PANTHER" id="PTHR12174">
    <property type="entry name" value="SIGNAL PEPTIDE PEPTIDASE"/>
    <property type="match status" value="1"/>
</dbReference>
<evidence type="ECO:0000313" key="9">
    <source>
        <dbReference type="EMBL" id="SJK86465.1"/>
    </source>
</evidence>
<dbReference type="Pfam" id="PF04258">
    <property type="entry name" value="Peptidase_A22B"/>
    <property type="match status" value="1"/>
</dbReference>
<dbReference type="AlphaFoldDB" id="A0A1R4ABZ8"/>
<dbReference type="OrthoDB" id="29661at2759"/>
<name>A0A1R4ABZ8_BABMR</name>
<evidence type="ECO:0000256" key="8">
    <source>
        <dbReference type="SAM" id="Phobius"/>
    </source>
</evidence>
<reference evidence="9 10" key="2">
    <citation type="journal article" date="2013" name="PLoS ONE">
        <title>Whole genome mapping and re-organization of the nuclear and mitochondrial genomes of Babesia microti isolates.</title>
        <authorList>
            <person name="Cornillot E."/>
            <person name="Dassouli A."/>
            <person name="Garg A."/>
            <person name="Pachikara N."/>
            <person name="Randazzo S."/>
            <person name="Depoix D."/>
            <person name="Carcy B."/>
            <person name="Delbecq S."/>
            <person name="Frutos R."/>
            <person name="Silva J.C."/>
            <person name="Sutton R."/>
            <person name="Krause P.J."/>
            <person name="Mamoun C.B."/>
        </authorList>
    </citation>
    <scope>NUCLEOTIDE SEQUENCE [LARGE SCALE GENOMIC DNA]</scope>
    <source>
        <strain evidence="9 10">RI</strain>
    </source>
</reference>
<dbReference type="GO" id="GO:0042500">
    <property type="term" value="F:aspartic endopeptidase activity, intramembrane cleaving"/>
    <property type="evidence" value="ECO:0007669"/>
    <property type="project" value="InterPro"/>
</dbReference>
<dbReference type="GO" id="GO:0098554">
    <property type="term" value="C:cytoplasmic side of endoplasmic reticulum membrane"/>
    <property type="evidence" value="ECO:0007669"/>
    <property type="project" value="TreeGrafter"/>
</dbReference>
<keyword evidence="4 9" id="KW-0378">Hydrolase</keyword>
<feature type="transmembrane region" description="Helical" evidence="8">
    <location>
        <begin position="302"/>
        <end position="325"/>
    </location>
</feature>
<dbReference type="GO" id="GO:0006465">
    <property type="term" value="P:signal peptide processing"/>
    <property type="evidence" value="ECO:0007669"/>
    <property type="project" value="TreeGrafter"/>
</dbReference>
<dbReference type="EC" id="3.4.23.-" evidence="9"/>
<dbReference type="RefSeq" id="XP_021338622.1">
    <property type="nucleotide sequence ID" value="XM_021482059.1"/>
</dbReference>
<accession>A0A1R4ABZ8</accession>
<keyword evidence="10" id="KW-1185">Reference proteome</keyword>
<dbReference type="PANTHER" id="PTHR12174:SF23">
    <property type="entry name" value="MINOR HISTOCOMPATIBILITY ANTIGEN H13"/>
    <property type="match status" value="1"/>
</dbReference>
<feature type="transmembrane region" description="Helical" evidence="8">
    <location>
        <begin position="95"/>
        <end position="115"/>
    </location>
</feature>
<dbReference type="Proteomes" id="UP000002899">
    <property type="component" value="Chromosome III"/>
</dbReference>
<reference evidence="9 10" key="1">
    <citation type="journal article" date="2012" name="Nucleic Acids Res.">
        <title>Sequencing of the smallest Apicomplexan genome from the human pathogen Babesia microti.</title>
        <authorList>
            <person name="Cornillot E."/>
            <person name="Hadj-Kaddour K."/>
            <person name="Dassouli A."/>
            <person name="Noel B."/>
            <person name="Ranwez V."/>
            <person name="Vacherie B."/>
            <person name="Augagneur Y."/>
            <person name="Bres V."/>
            <person name="Duclos A."/>
            <person name="Randazzo S."/>
            <person name="Carcy B."/>
            <person name="Debierre-Grockiego F."/>
            <person name="Delbecq S."/>
            <person name="Moubri-Menage K."/>
            <person name="Shams-Eldin H."/>
            <person name="Usmani-Brown S."/>
            <person name="Bringaud F."/>
            <person name="Wincker P."/>
            <person name="Vivares C.P."/>
            <person name="Schwarz R.T."/>
            <person name="Schetters T.P."/>
            <person name="Krause P.J."/>
            <person name="Gorenflot A."/>
            <person name="Berry V."/>
            <person name="Barbe V."/>
            <person name="Ben Mamoun C."/>
        </authorList>
    </citation>
    <scope>NUCLEOTIDE SEQUENCE [LARGE SCALE GENOMIC DNA]</scope>
    <source>
        <strain evidence="9 10">RI</strain>
    </source>
</reference>
<dbReference type="SMART" id="SM00730">
    <property type="entry name" value="PSN"/>
    <property type="match status" value="1"/>
</dbReference>
<dbReference type="EMBL" id="LN871598">
    <property type="protein sequence ID" value="SJK86465.1"/>
    <property type="molecule type" value="Genomic_DNA"/>
</dbReference>
<dbReference type="InterPro" id="IPR007369">
    <property type="entry name" value="Peptidase_A22B_SPP"/>
</dbReference>
<evidence type="ECO:0000256" key="4">
    <source>
        <dbReference type="ARBA" id="ARBA00022801"/>
    </source>
</evidence>
<dbReference type="KEGG" id="bmic:BMR1_03g02475"/>
<evidence type="ECO:0000256" key="1">
    <source>
        <dbReference type="ARBA" id="ARBA00004477"/>
    </source>
</evidence>
<evidence type="ECO:0000256" key="7">
    <source>
        <dbReference type="ARBA" id="ARBA00023136"/>
    </source>
</evidence>
<comment type="subcellular location">
    <subcellularLocation>
        <location evidence="1">Endoplasmic reticulum membrane</location>
        <topology evidence="1">Multi-pass membrane protein</topology>
    </subcellularLocation>
</comment>
<evidence type="ECO:0000256" key="5">
    <source>
        <dbReference type="ARBA" id="ARBA00022824"/>
    </source>
</evidence>
<evidence type="ECO:0000256" key="2">
    <source>
        <dbReference type="ARBA" id="ARBA00006859"/>
    </source>
</evidence>
<dbReference type="InterPro" id="IPR006639">
    <property type="entry name" value="Preselin/SPP"/>
</dbReference>
<keyword evidence="7 8" id="KW-0472">Membrane</keyword>
<protein>
    <submittedName>
        <fullName evidence="9">Signal peptide peptidase</fullName>
        <ecNumber evidence="9">3.4.23.-</ecNumber>
    </submittedName>
</protein>
<evidence type="ECO:0000256" key="3">
    <source>
        <dbReference type="ARBA" id="ARBA00022692"/>
    </source>
</evidence>
<dbReference type="GeneID" id="24425137"/>
<dbReference type="VEuPathDB" id="PiroplasmaDB:BMR1_03g02475"/>
<comment type="similarity">
    <text evidence="2">Belongs to the peptidase A22B family.</text>
</comment>